<evidence type="ECO:0000256" key="1">
    <source>
        <dbReference type="SAM" id="MobiDB-lite"/>
    </source>
</evidence>
<keyword evidence="2" id="KW-1133">Transmembrane helix</keyword>
<gene>
    <name evidence="3" type="ORF">VFH_I420520</name>
</gene>
<keyword evidence="2" id="KW-0812">Transmembrane</keyword>
<protein>
    <submittedName>
        <fullName evidence="3">Uncharacterized protein</fullName>
    </submittedName>
</protein>
<reference evidence="3 4" key="1">
    <citation type="submission" date="2023-01" db="EMBL/GenBank/DDBJ databases">
        <authorList>
            <person name="Kreplak J."/>
        </authorList>
    </citation>
    <scope>NUCLEOTIDE SEQUENCE [LARGE SCALE GENOMIC DNA]</scope>
</reference>
<feature type="region of interest" description="Disordered" evidence="1">
    <location>
        <begin position="1"/>
        <end position="23"/>
    </location>
</feature>
<feature type="transmembrane region" description="Helical" evidence="2">
    <location>
        <begin position="81"/>
        <end position="104"/>
    </location>
</feature>
<sequence length="168" mass="19066">MHEDGKQKRKNSKDGNAPKEVRPKGTITHYFNVLHDLEALASHHNDPKSRISPCKSEHNGNDYYLDLELKNPRSEKVWNTVYLNSNFCIVLAFPILVPLVQNIVNSLEHYMPLLGSPKVPKEPNLVFATLLLCPGWGPAVFIPNETQAELIAKITEVIHHVFKHCLSR</sequence>
<name>A0AAV0Z124_VICFA</name>
<keyword evidence="2" id="KW-0472">Membrane</keyword>
<feature type="transmembrane region" description="Helical" evidence="2">
    <location>
        <begin position="124"/>
        <end position="143"/>
    </location>
</feature>
<organism evidence="3 4">
    <name type="scientific">Vicia faba</name>
    <name type="common">Broad bean</name>
    <name type="synonym">Faba vulgaris</name>
    <dbReference type="NCBI Taxonomy" id="3906"/>
    <lineage>
        <taxon>Eukaryota</taxon>
        <taxon>Viridiplantae</taxon>
        <taxon>Streptophyta</taxon>
        <taxon>Embryophyta</taxon>
        <taxon>Tracheophyta</taxon>
        <taxon>Spermatophyta</taxon>
        <taxon>Magnoliopsida</taxon>
        <taxon>eudicotyledons</taxon>
        <taxon>Gunneridae</taxon>
        <taxon>Pentapetalae</taxon>
        <taxon>rosids</taxon>
        <taxon>fabids</taxon>
        <taxon>Fabales</taxon>
        <taxon>Fabaceae</taxon>
        <taxon>Papilionoideae</taxon>
        <taxon>50 kb inversion clade</taxon>
        <taxon>NPAAA clade</taxon>
        <taxon>Hologalegina</taxon>
        <taxon>IRL clade</taxon>
        <taxon>Fabeae</taxon>
        <taxon>Vicia</taxon>
    </lineage>
</organism>
<proteinExistence type="predicted"/>
<accession>A0AAV0Z124</accession>
<dbReference type="AlphaFoldDB" id="A0AAV0Z124"/>
<evidence type="ECO:0000256" key="2">
    <source>
        <dbReference type="SAM" id="Phobius"/>
    </source>
</evidence>
<dbReference type="Proteomes" id="UP001157006">
    <property type="component" value="Chromosome 1L"/>
</dbReference>
<dbReference type="EMBL" id="OX451736">
    <property type="protein sequence ID" value="CAI8589997.1"/>
    <property type="molecule type" value="Genomic_DNA"/>
</dbReference>
<evidence type="ECO:0000313" key="4">
    <source>
        <dbReference type="Proteomes" id="UP001157006"/>
    </source>
</evidence>
<evidence type="ECO:0000313" key="3">
    <source>
        <dbReference type="EMBL" id="CAI8589997.1"/>
    </source>
</evidence>
<keyword evidence="4" id="KW-1185">Reference proteome</keyword>